<dbReference type="InterPro" id="IPR023485">
    <property type="entry name" value="Ptyr_pPase"/>
</dbReference>
<evidence type="ECO:0000313" key="11">
    <source>
        <dbReference type="EMBL" id="MDG0860242.1"/>
    </source>
</evidence>
<evidence type="ECO:0000256" key="9">
    <source>
        <dbReference type="PIRSR" id="PIRSR617867-1"/>
    </source>
</evidence>
<dbReference type="AlphaFoldDB" id="A0A9X4LB75"/>
<accession>A0A9X4LB75</accession>
<comment type="caution">
    <text evidence="11">The sequence shown here is derived from an EMBL/GenBank/DDBJ whole genome shotgun (WGS) entry which is preliminary data.</text>
</comment>
<name>A0A9X4LB75_9STAP</name>
<feature type="domain" description="Phosphotyrosine protein phosphatase I" evidence="10">
    <location>
        <begin position="1"/>
        <end position="137"/>
    </location>
</feature>
<dbReference type="EC" id="3.1.3.48" evidence="2"/>
<evidence type="ECO:0000259" key="10">
    <source>
        <dbReference type="SMART" id="SM00226"/>
    </source>
</evidence>
<dbReference type="EMBL" id="JAMBPX010000010">
    <property type="protein sequence ID" value="MDG0860242.1"/>
    <property type="molecule type" value="Genomic_DNA"/>
</dbReference>
<dbReference type="GO" id="GO:0004725">
    <property type="term" value="F:protein tyrosine phosphatase activity"/>
    <property type="evidence" value="ECO:0007669"/>
    <property type="project" value="UniProtKB-EC"/>
</dbReference>
<comment type="function">
    <text evidence="5">Dephosphorylates the phosphotyrosine-containing proteins.</text>
</comment>
<evidence type="ECO:0000256" key="3">
    <source>
        <dbReference type="ARBA" id="ARBA00022801"/>
    </source>
</evidence>
<evidence type="ECO:0000256" key="1">
    <source>
        <dbReference type="ARBA" id="ARBA00011063"/>
    </source>
</evidence>
<protein>
    <recommendedName>
        <fullName evidence="6">Low molecular weight protein-tyrosine-phosphatase PtpB</fullName>
        <ecNumber evidence="2">3.1.3.48</ecNumber>
    </recommendedName>
    <alternativeName>
        <fullName evidence="7">Phosphotyrosine phosphatase B</fullName>
    </alternativeName>
</protein>
<keyword evidence="4" id="KW-0904">Protein phosphatase</keyword>
<keyword evidence="3" id="KW-0378">Hydrolase</keyword>
<organism evidence="11 12">
    <name type="scientific">Staphylococcus equorum</name>
    <dbReference type="NCBI Taxonomy" id="246432"/>
    <lineage>
        <taxon>Bacteria</taxon>
        <taxon>Bacillati</taxon>
        <taxon>Bacillota</taxon>
        <taxon>Bacilli</taxon>
        <taxon>Bacillales</taxon>
        <taxon>Staphylococcaceae</taxon>
        <taxon>Staphylococcus</taxon>
    </lineage>
</organism>
<dbReference type="PANTHER" id="PTHR11717:SF31">
    <property type="entry name" value="LOW MOLECULAR WEIGHT PROTEIN-TYROSINE-PHOSPHATASE ETP-RELATED"/>
    <property type="match status" value="1"/>
</dbReference>
<gene>
    <name evidence="11" type="ORF">M4L21_12960</name>
</gene>
<dbReference type="SUPFAM" id="SSF52788">
    <property type="entry name" value="Phosphotyrosine protein phosphatases I"/>
    <property type="match status" value="1"/>
</dbReference>
<feature type="active site" description="Nucleophile" evidence="9">
    <location>
        <position position="7"/>
    </location>
</feature>
<dbReference type="SMART" id="SM00226">
    <property type="entry name" value="LMWPc"/>
    <property type="match status" value="1"/>
</dbReference>
<feature type="active site" description="Nucleophile" evidence="9">
    <location>
        <position position="13"/>
    </location>
</feature>
<evidence type="ECO:0000256" key="4">
    <source>
        <dbReference type="ARBA" id="ARBA00022912"/>
    </source>
</evidence>
<dbReference type="PANTHER" id="PTHR11717">
    <property type="entry name" value="LOW MOLECULAR WEIGHT PROTEIN TYROSINE PHOSPHATASE"/>
    <property type="match status" value="1"/>
</dbReference>
<dbReference type="PRINTS" id="PR00719">
    <property type="entry name" value="LMWPTPASE"/>
</dbReference>
<dbReference type="Proteomes" id="UP001152302">
    <property type="component" value="Unassembled WGS sequence"/>
</dbReference>
<dbReference type="Pfam" id="PF01451">
    <property type="entry name" value="LMWPc"/>
    <property type="match status" value="1"/>
</dbReference>
<dbReference type="CDD" id="cd16344">
    <property type="entry name" value="LMWPAP"/>
    <property type="match status" value="1"/>
</dbReference>
<reference evidence="11" key="1">
    <citation type="submission" date="2022-05" db="EMBL/GenBank/DDBJ databases">
        <title>Comparative genomics of Staphylococcus equorum isolates.</title>
        <authorList>
            <person name="Luelf R.H."/>
        </authorList>
    </citation>
    <scope>NUCLEOTIDE SEQUENCE</scope>
    <source>
        <strain evidence="11">TMW 2.2343</strain>
    </source>
</reference>
<evidence type="ECO:0000256" key="2">
    <source>
        <dbReference type="ARBA" id="ARBA00013064"/>
    </source>
</evidence>
<evidence type="ECO:0000313" key="12">
    <source>
        <dbReference type="Proteomes" id="UP001152302"/>
    </source>
</evidence>
<evidence type="ECO:0000256" key="7">
    <source>
        <dbReference type="ARBA" id="ARBA00041820"/>
    </source>
</evidence>
<dbReference type="InterPro" id="IPR036196">
    <property type="entry name" value="Ptyr_pPase_sf"/>
</dbReference>
<dbReference type="Gene3D" id="3.40.50.2300">
    <property type="match status" value="1"/>
</dbReference>
<dbReference type="InterPro" id="IPR050438">
    <property type="entry name" value="LMW_PTPase"/>
</dbReference>
<evidence type="ECO:0000256" key="5">
    <source>
        <dbReference type="ARBA" id="ARBA00037193"/>
    </source>
</evidence>
<evidence type="ECO:0000256" key="6">
    <source>
        <dbReference type="ARBA" id="ARBA00040312"/>
    </source>
</evidence>
<comment type="catalytic activity">
    <reaction evidence="8">
        <text>O-phospho-L-tyrosyl-[protein] + H2O = L-tyrosyl-[protein] + phosphate</text>
        <dbReference type="Rhea" id="RHEA:10684"/>
        <dbReference type="Rhea" id="RHEA-COMP:10136"/>
        <dbReference type="Rhea" id="RHEA-COMP:20101"/>
        <dbReference type="ChEBI" id="CHEBI:15377"/>
        <dbReference type="ChEBI" id="CHEBI:43474"/>
        <dbReference type="ChEBI" id="CHEBI:46858"/>
        <dbReference type="ChEBI" id="CHEBI:61978"/>
        <dbReference type="EC" id="3.1.3.48"/>
    </reaction>
</comment>
<feature type="active site" description="Proton donor" evidence="9">
    <location>
        <position position="111"/>
    </location>
</feature>
<proteinExistence type="inferred from homology"/>
<dbReference type="RefSeq" id="WP_277582050.1">
    <property type="nucleotide sequence ID" value="NZ_JAMBPV010000009.1"/>
</dbReference>
<sequence length="140" mass="15906">MRIIFVCTGNTCRSPMAESIAKAKMPDYTIESRGVFALDGQPTSQNTMSIINEHRLPLPHNAKRFTVEDLNADLILTMSQSHKETIQQLYGESGKVFTITEYVQREGEITDPYGGTVYDYNKIYNELNLLIDTLKNKILK</sequence>
<comment type="similarity">
    <text evidence="1">Belongs to the low molecular weight phosphotyrosine protein phosphatase family.</text>
</comment>
<dbReference type="InterPro" id="IPR017867">
    <property type="entry name" value="Tyr_phospatase_low_mol_wt"/>
</dbReference>
<evidence type="ECO:0000256" key="8">
    <source>
        <dbReference type="ARBA" id="ARBA00051722"/>
    </source>
</evidence>